<organism evidence="11 12">
    <name type="scientific">Filobasidium floriforme</name>
    <dbReference type="NCBI Taxonomy" id="5210"/>
    <lineage>
        <taxon>Eukaryota</taxon>
        <taxon>Fungi</taxon>
        <taxon>Dikarya</taxon>
        <taxon>Basidiomycota</taxon>
        <taxon>Agaricomycotina</taxon>
        <taxon>Tremellomycetes</taxon>
        <taxon>Filobasidiales</taxon>
        <taxon>Filobasidiaceae</taxon>
        <taxon>Filobasidium</taxon>
    </lineage>
</organism>
<proteinExistence type="inferred from homology"/>
<dbReference type="InterPro" id="IPR051421">
    <property type="entry name" value="RNA_Proc_DNA_Dmg_Regulator"/>
</dbReference>
<keyword evidence="4" id="KW-0963">Cytoplasm</keyword>
<evidence type="ECO:0000256" key="3">
    <source>
        <dbReference type="ARBA" id="ARBA00008726"/>
    </source>
</evidence>
<comment type="caution">
    <text evidence="11">The sequence shown here is derived from an EMBL/GenBank/DDBJ whole genome shotgun (WGS) entry which is preliminary data.</text>
</comment>
<evidence type="ECO:0000256" key="4">
    <source>
        <dbReference type="ARBA" id="ARBA00022490"/>
    </source>
</evidence>
<gene>
    <name evidence="11" type="ORF">FFLO_05148</name>
</gene>
<name>A0A8K0JMX4_9TREE</name>
<dbReference type="GO" id="GO:0006397">
    <property type="term" value="P:mRNA processing"/>
    <property type="evidence" value="ECO:0007669"/>
    <property type="project" value="UniProtKB-KW"/>
</dbReference>
<feature type="region of interest" description="Disordered" evidence="9">
    <location>
        <begin position="152"/>
        <end position="176"/>
    </location>
</feature>
<reference evidence="11" key="1">
    <citation type="submission" date="2020-04" db="EMBL/GenBank/DDBJ databases">
        <title>Analysis of mating type loci in Filobasidium floriforme.</title>
        <authorList>
            <person name="Nowrousian M."/>
        </authorList>
    </citation>
    <scope>NUCLEOTIDE SEQUENCE</scope>
    <source>
        <strain evidence="11">CBS 6242</strain>
    </source>
</reference>
<dbReference type="GO" id="GO:0008380">
    <property type="term" value="P:RNA splicing"/>
    <property type="evidence" value="ECO:0007669"/>
    <property type="project" value="UniProtKB-KW"/>
</dbReference>
<comment type="subcellular location">
    <subcellularLocation>
        <location evidence="2">Cytoplasm</location>
    </subcellularLocation>
    <subcellularLocation>
        <location evidence="1">Nucleus</location>
    </subcellularLocation>
</comment>
<dbReference type="PANTHER" id="PTHR12786:SF1">
    <property type="entry name" value="SPLICING REGULATOR SDE2"/>
    <property type="match status" value="1"/>
</dbReference>
<evidence type="ECO:0000256" key="9">
    <source>
        <dbReference type="SAM" id="MobiDB-lite"/>
    </source>
</evidence>
<comment type="similarity">
    <text evidence="3">Belongs to the SDE2 family.</text>
</comment>
<dbReference type="EMBL" id="JABELV010000123">
    <property type="protein sequence ID" value="KAG7530263.1"/>
    <property type="molecule type" value="Genomic_DNA"/>
</dbReference>
<dbReference type="GO" id="GO:0005737">
    <property type="term" value="C:cytoplasm"/>
    <property type="evidence" value="ECO:0007669"/>
    <property type="project" value="UniProtKB-SubCell"/>
</dbReference>
<keyword evidence="7" id="KW-0539">Nucleus</keyword>
<keyword evidence="5" id="KW-0507">mRNA processing</keyword>
<evidence type="ECO:0000259" key="10">
    <source>
        <dbReference type="Pfam" id="PF22782"/>
    </source>
</evidence>
<feature type="region of interest" description="Disordered" evidence="9">
    <location>
        <begin position="217"/>
        <end position="259"/>
    </location>
</feature>
<dbReference type="AlphaFoldDB" id="A0A8K0JMX4"/>
<evidence type="ECO:0000313" key="12">
    <source>
        <dbReference type="Proteomes" id="UP000812966"/>
    </source>
</evidence>
<evidence type="ECO:0000256" key="2">
    <source>
        <dbReference type="ARBA" id="ARBA00004496"/>
    </source>
</evidence>
<feature type="domain" description="SDE2-like" evidence="10">
    <location>
        <begin position="77"/>
        <end position="211"/>
    </location>
</feature>
<evidence type="ECO:0000256" key="7">
    <source>
        <dbReference type="ARBA" id="ARBA00023242"/>
    </source>
</evidence>
<dbReference type="Proteomes" id="UP000812966">
    <property type="component" value="Unassembled WGS sequence"/>
</dbReference>
<protein>
    <recommendedName>
        <fullName evidence="10">SDE2-like domain-containing protein</fullName>
    </recommendedName>
</protein>
<dbReference type="InterPro" id="IPR053822">
    <property type="entry name" value="SDE2-like_dom"/>
</dbReference>
<feature type="compositionally biased region" description="Low complexity" evidence="9">
    <location>
        <begin position="152"/>
        <end position="169"/>
    </location>
</feature>
<accession>A0A8K0JMX4</accession>
<keyword evidence="6" id="KW-0508">mRNA splicing</keyword>
<dbReference type="GO" id="GO:0005634">
    <property type="term" value="C:nucleus"/>
    <property type="evidence" value="ECO:0007669"/>
    <property type="project" value="UniProtKB-SubCell"/>
</dbReference>
<keyword evidence="12" id="KW-1185">Reference proteome</keyword>
<dbReference type="PROSITE" id="PS51257">
    <property type="entry name" value="PROKAR_LIPOPROTEIN"/>
    <property type="match status" value="1"/>
</dbReference>
<evidence type="ECO:0000313" key="11">
    <source>
        <dbReference type="EMBL" id="KAG7530263.1"/>
    </source>
</evidence>
<evidence type="ECO:0000256" key="6">
    <source>
        <dbReference type="ARBA" id="ARBA00023187"/>
    </source>
</evidence>
<evidence type="ECO:0000256" key="8">
    <source>
        <dbReference type="ARBA" id="ARBA00023306"/>
    </source>
</evidence>
<evidence type="ECO:0000256" key="1">
    <source>
        <dbReference type="ARBA" id="ARBA00004123"/>
    </source>
</evidence>
<keyword evidence="8" id="KW-0131">Cell cycle</keyword>
<sequence>MHTVFVRLPAPFRNLQVPACCGSTSLACLPLPFELDSNTYLRTSSSLPLSPNTQLSALGDGSSSSPIFLELGVRVRGGKGGFGSQLRAAGGRMSSGKNTNNDSCRDLNGRRLRTLAEAQKMAELVESSEKSSAAELAANKAKLQALERQLGISTSSASSSSNPSAAGSSKPTNEETDAELVRIAQKRKKFDDNAFFETSREINDGVRSAVAAGLLKKRKKAKTSPELAVADKGRGKAPAVEVQKKDKVETGPAAVAATA</sequence>
<dbReference type="PANTHER" id="PTHR12786">
    <property type="entry name" value="SPLICING FACTOR SF3A-RELATED"/>
    <property type="match status" value="1"/>
</dbReference>
<feature type="region of interest" description="Disordered" evidence="9">
    <location>
        <begin position="87"/>
        <end position="108"/>
    </location>
</feature>
<evidence type="ECO:0000256" key="5">
    <source>
        <dbReference type="ARBA" id="ARBA00022664"/>
    </source>
</evidence>
<dbReference type="Pfam" id="PF22782">
    <property type="entry name" value="SDE2"/>
    <property type="match status" value="1"/>
</dbReference>